<reference evidence="3 4" key="1">
    <citation type="journal article" date="2015" name="Int. J. Syst. Evol. Microbiol.">
        <title>Aestuariivita atlantica sp. nov., isolated from deep sea sediment of the Atlantic Ocean.</title>
        <authorList>
            <person name="Li G."/>
            <person name="Lai Q."/>
            <person name="Du Y."/>
            <person name="Liu X."/>
            <person name="Sun F."/>
            <person name="Shao Z."/>
        </authorList>
    </citation>
    <scope>NUCLEOTIDE SEQUENCE [LARGE SCALE GENOMIC DNA]</scope>
    <source>
        <strain evidence="3 4">22II-S11-z3</strain>
    </source>
</reference>
<dbReference type="NCBIfam" id="TIGR02786">
    <property type="entry name" value="addB_alphas"/>
    <property type="match status" value="1"/>
</dbReference>
<dbReference type="EMBL" id="AQQZ01000004">
    <property type="protein sequence ID" value="KNG93659.1"/>
    <property type="molecule type" value="Genomic_DNA"/>
</dbReference>
<evidence type="ECO:0000313" key="3">
    <source>
        <dbReference type="EMBL" id="KNG93659.1"/>
    </source>
</evidence>
<dbReference type="AlphaFoldDB" id="A0A0L1JPG8"/>
<dbReference type="PATRIC" id="fig|1317121.7.peg.2816"/>
<dbReference type="Gene3D" id="3.90.320.10">
    <property type="match status" value="1"/>
</dbReference>
<dbReference type="SUPFAM" id="SSF52980">
    <property type="entry name" value="Restriction endonuclease-like"/>
    <property type="match status" value="1"/>
</dbReference>
<dbReference type="InterPro" id="IPR011604">
    <property type="entry name" value="PDDEXK-like_dom_sf"/>
</dbReference>
<sequence>MTLFTLPPGVDFAAELMRGLVERHPDPIELARVRVIVNTRRMERRLTTLFTAGPALLLPRIEVVTAMSLPPGHPPIPPATSGLRRRLDIIELVARLIEADPTLAPRASLYDLADSLIALMDEMQGEGVTADTVAKLDVTDQSGHWARAQRFFGIVAHYLGAATGVDAETRQVRVTDAWLAHWQDHPPVTPVYIAGSTGSRGTTHRLMLAAAQLSGCGLILPGFDHDLPPEGWARLNDPLSGEDHPQFRYARLLRALDLNAGDTQPWTDAAPSDPLRNRLVSLALRPAPVTDQWRRDGPALGDLGNALDNVTLLEASSPREEAQAIALRLRQAAEDGRAAALITPDRMLTRRVAAALDRWGIVPDDSAGTPLHLSPPGRLLRHLAALPTQPVTVETLLTVMKHPLTHSGGDRGAHQRLTRDLELHLRDKEVAYPDPARIRAFAASKDAAAWGEWACDVLFGTDADTRPVEAQTRTLIERAERAAAGPDGDPAELWAGAAGRQAREMLDDLEAEAGADDAPTIPMAPRDFANLVHSLLSRGEVRDRDAPHPHVLIWGTLEARVQGAEVVILGGLNDGTWPQAPRPDPWLNRVLRNRAGLLLPDRQVGLSAHDFQIAVAAPEVWLSRSLKSDDAETVPSRWINRLGNLLTGLDAQGGDAAWKAARARGETWLRQAEMLDAVDPGTPAPRPSPAPPRDVRPRSLNVTDIARLRRDPYAIYARDILRLRPLNPVVRVPDPRLRGILMHRALERFVKGGVITPEALSAAGEVAFAEGAPWASTRAAWQARLDRIAPAFVTAELGRQALAHPVAFEAKARTTIKGVGVELKGRADRIDLTEDGQAFLYDYKTGAPPTPPKQLAFDRQLLIEAAMLTFGAFDAVAATTVIRATYLGLGTDVPEVDAPLGDGDKQETVEEVWAKLATFLEQVLDPGHGFTSRRAVFETRFEGDYDHLARFGEWDHTTPATLQVLT</sequence>
<organism evidence="3 4">
    <name type="scientific">Pseudaestuariivita atlantica</name>
    <dbReference type="NCBI Taxonomy" id="1317121"/>
    <lineage>
        <taxon>Bacteria</taxon>
        <taxon>Pseudomonadati</taxon>
        <taxon>Pseudomonadota</taxon>
        <taxon>Alphaproteobacteria</taxon>
        <taxon>Rhodobacterales</taxon>
        <taxon>Paracoccaceae</taxon>
        <taxon>Pseudaestuariivita</taxon>
    </lineage>
</organism>
<protein>
    <recommendedName>
        <fullName evidence="2">PD-(D/E)XK endonuclease-like domain-containing protein</fullName>
    </recommendedName>
</protein>
<dbReference type="RefSeq" id="WP_050530858.1">
    <property type="nucleotide sequence ID" value="NZ_AQQZ01000004.1"/>
</dbReference>
<feature type="compositionally biased region" description="Pro residues" evidence="1">
    <location>
        <begin position="682"/>
        <end position="692"/>
    </location>
</feature>
<dbReference type="InterPro" id="IPR014153">
    <property type="entry name" value="Ds_break_AddB"/>
</dbReference>
<comment type="caution">
    <text evidence="3">The sequence shown here is derived from an EMBL/GenBank/DDBJ whole genome shotgun (WGS) entry which is preliminary data.</text>
</comment>
<dbReference type="InterPro" id="IPR038726">
    <property type="entry name" value="PDDEXK_AddAB-type"/>
</dbReference>
<evidence type="ECO:0000256" key="1">
    <source>
        <dbReference type="SAM" id="MobiDB-lite"/>
    </source>
</evidence>
<evidence type="ECO:0000259" key="2">
    <source>
        <dbReference type="Pfam" id="PF12705"/>
    </source>
</evidence>
<accession>A0A0L1JPG8</accession>
<dbReference type="Proteomes" id="UP000036938">
    <property type="component" value="Unassembled WGS sequence"/>
</dbReference>
<dbReference type="Pfam" id="PF12705">
    <property type="entry name" value="PDDEXK_1"/>
    <property type="match status" value="1"/>
</dbReference>
<feature type="domain" description="PD-(D/E)XK endonuclease-like" evidence="2">
    <location>
        <begin position="700"/>
        <end position="909"/>
    </location>
</feature>
<gene>
    <name evidence="3" type="ORF">ATO11_10705</name>
</gene>
<evidence type="ECO:0000313" key="4">
    <source>
        <dbReference type="Proteomes" id="UP000036938"/>
    </source>
</evidence>
<dbReference type="InterPro" id="IPR011335">
    <property type="entry name" value="Restrct_endonuc-II-like"/>
</dbReference>
<keyword evidence="4" id="KW-1185">Reference proteome</keyword>
<proteinExistence type="predicted"/>
<feature type="region of interest" description="Disordered" evidence="1">
    <location>
        <begin position="676"/>
        <end position="697"/>
    </location>
</feature>
<dbReference type="InterPro" id="IPR027417">
    <property type="entry name" value="P-loop_NTPase"/>
</dbReference>
<name>A0A0L1JPG8_9RHOB</name>
<dbReference type="SUPFAM" id="SSF52540">
    <property type="entry name" value="P-loop containing nucleoside triphosphate hydrolases"/>
    <property type="match status" value="1"/>
</dbReference>
<dbReference type="OrthoDB" id="9780606at2"/>
<dbReference type="STRING" id="1317121.ATO11_10705"/>